<dbReference type="InterPro" id="IPR007627">
    <property type="entry name" value="RNA_pol_sigma70_r2"/>
</dbReference>
<gene>
    <name evidence="8" type="ORF">J2Z66_007744</name>
</gene>
<evidence type="ECO:0000313" key="8">
    <source>
        <dbReference type="EMBL" id="MBP1996100.1"/>
    </source>
</evidence>
<sequence>MEQAVVKLTKLTKLDELDELYAEHSVYLNKFMLKLTRNREEAADLVQEIFLRLCEQESLPEHPKSWLSQTGYRLFIDQWRRKQRISWLPLDHYAVSSQTTPEQVVLDMEFKRFVRRLLLQLKPRMHAALYLRIYKQSSYREIARQLDCSENTVKSFVRRGKAQLSKLL</sequence>
<keyword evidence="3" id="KW-0731">Sigma factor</keyword>
<dbReference type="Pfam" id="PF04542">
    <property type="entry name" value="Sigma70_r2"/>
    <property type="match status" value="1"/>
</dbReference>
<dbReference type="InterPro" id="IPR013325">
    <property type="entry name" value="RNA_pol_sigma_r2"/>
</dbReference>
<dbReference type="Pfam" id="PF08281">
    <property type="entry name" value="Sigma70_r4_2"/>
    <property type="match status" value="1"/>
</dbReference>
<protein>
    <submittedName>
        <fullName evidence="8">RNA polymerase sigma-70 factor (ECF subfamily)</fullName>
    </submittedName>
</protein>
<proteinExistence type="inferred from homology"/>
<comment type="similarity">
    <text evidence="1">Belongs to the sigma-70 factor family. ECF subfamily.</text>
</comment>
<dbReference type="SUPFAM" id="SSF88946">
    <property type="entry name" value="Sigma2 domain of RNA polymerase sigma factors"/>
    <property type="match status" value="1"/>
</dbReference>
<keyword evidence="5" id="KW-0804">Transcription</keyword>
<evidence type="ECO:0000256" key="4">
    <source>
        <dbReference type="ARBA" id="ARBA00023125"/>
    </source>
</evidence>
<dbReference type="PANTHER" id="PTHR43133:SF8">
    <property type="entry name" value="RNA POLYMERASE SIGMA FACTOR HI_1459-RELATED"/>
    <property type="match status" value="1"/>
</dbReference>
<dbReference type="InterPro" id="IPR036388">
    <property type="entry name" value="WH-like_DNA-bd_sf"/>
</dbReference>
<dbReference type="InterPro" id="IPR013324">
    <property type="entry name" value="RNA_pol_sigma_r3/r4-like"/>
</dbReference>
<dbReference type="Gene3D" id="1.10.10.10">
    <property type="entry name" value="Winged helix-like DNA-binding domain superfamily/Winged helix DNA-binding domain"/>
    <property type="match status" value="1"/>
</dbReference>
<keyword evidence="2" id="KW-0805">Transcription regulation</keyword>
<keyword evidence="4" id="KW-0238">DNA-binding</keyword>
<evidence type="ECO:0000259" key="6">
    <source>
        <dbReference type="Pfam" id="PF04542"/>
    </source>
</evidence>
<reference evidence="8 9" key="1">
    <citation type="submission" date="2021-03" db="EMBL/GenBank/DDBJ databases">
        <title>Genomic Encyclopedia of Type Strains, Phase IV (KMG-IV): sequencing the most valuable type-strain genomes for metagenomic binning, comparative biology and taxonomic classification.</title>
        <authorList>
            <person name="Goeker M."/>
        </authorList>
    </citation>
    <scope>NUCLEOTIDE SEQUENCE [LARGE SCALE GENOMIC DNA]</scope>
    <source>
        <strain evidence="8 9">DSM 26048</strain>
    </source>
</reference>
<dbReference type="PANTHER" id="PTHR43133">
    <property type="entry name" value="RNA POLYMERASE ECF-TYPE SIGMA FACTO"/>
    <property type="match status" value="1"/>
</dbReference>
<evidence type="ECO:0000259" key="7">
    <source>
        <dbReference type="Pfam" id="PF08281"/>
    </source>
</evidence>
<evidence type="ECO:0000256" key="5">
    <source>
        <dbReference type="ARBA" id="ARBA00023163"/>
    </source>
</evidence>
<keyword evidence="9" id="KW-1185">Reference proteome</keyword>
<comment type="caution">
    <text evidence="8">The sequence shown here is derived from an EMBL/GenBank/DDBJ whole genome shotgun (WGS) entry which is preliminary data.</text>
</comment>
<dbReference type="EMBL" id="JAGGLB010000044">
    <property type="protein sequence ID" value="MBP1996100.1"/>
    <property type="molecule type" value="Genomic_DNA"/>
</dbReference>
<evidence type="ECO:0000256" key="1">
    <source>
        <dbReference type="ARBA" id="ARBA00010641"/>
    </source>
</evidence>
<dbReference type="InterPro" id="IPR013249">
    <property type="entry name" value="RNA_pol_sigma70_r4_t2"/>
</dbReference>
<dbReference type="InterPro" id="IPR039425">
    <property type="entry name" value="RNA_pol_sigma-70-like"/>
</dbReference>
<organism evidence="8 9">
    <name type="scientific">Paenibacillus eucommiae</name>
    <dbReference type="NCBI Taxonomy" id="1355755"/>
    <lineage>
        <taxon>Bacteria</taxon>
        <taxon>Bacillati</taxon>
        <taxon>Bacillota</taxon>
        <taxon>Bacilli</taxon>
        <taxon>Bacillales</taxon>
        <taxon>Paenibacillaceae</taxon>
        <taxon>Paenibacillus</taxon>
    </lineage>
</organism>
<name>A0ABS4JA19_9BACL</name>
<dbReference type="NCBIfam" id="TIGR02937">
    <property type="entry name" value="sigma70-ECF"/>
    <property type="match status" value="1"/>
</dbReference>
<dbReference type="Proteomes" id="UP001519287">
    <property type="component" value="Unassembled WGS sequence"/>
</dbReference>
<feature type="domain" description="RNA polymerase sigma-70 region 2" evidence="6">
    <location>
        <begin position="20"/>
        <end position="84"/>
    </location>
</feature>
<dbReference type="SUPFAM" id="SSF88659">
    <property type="entry name" value="Sigma3 and sigma4 domains of RNA polymerase sigma factors"/>
    <property type="match status" value="1"/>
</dbReference>
<evidence type="ECO:0000256" key="3">
    <source>
        <dbReference type="ARBA" id="ARBA00023082"/>
    </source>
</evidence>
<feature type="domain" description="RNA polymerase sigma factor 70 region 4 type 2" evidence="7">
    <location>
        <begin position="114"/>
        <end position="164"/>
    </location>
</feature>
<dbReference type="Gene3D" id="1.10.1740.10">
    <property type="match status" value="1"/>
</dbReference>
<evidence type="ECO:0000256" key="2">
    <source>
        <dbReference type="ARBA" id="ARBA00023015"/>
    </source>
</evidence>
<dbReference type="RefSeq" id="WP_209978204.1">
    <property type="nucleotide sequence ID" value="NZ_JAGGLB010000044.1"/>
</dbReference>
<accession>A0ABS4JA19</accession>
<dbReference type="InterPro" id="IPR014284">
    <property type="entry name" value="RNA_pol_sigma-70_dom"/>
</dbReference>
<evidence type="ECO:0000313" key="9">
    <source>
        <dbReference type="Proteomes" id="UP001519287"/>
    </source>
</evidence>